<reference evidence="7 8" key="1">
    <citation type="journal article" date="2023" name="Microbiol. Resour. Announc.">
        <title>Complete Genome Sequence of Imperialibacter roseus strain P4T.</title>
        <authorList>
            <person name="Tizabi D.R."/>
            <person name="Bachvaroff T."/>
            <person name="Hill R.T."/>
        </authorList>
    </citation>
    <scope>NUCLEOTIDE SEQUENCE [LARGE SCALE GENOMIC DNA]</scope>
    <source>
        <strain evidence="7 8">P4T</strain>
    </source>
</reference>
<keyword evidence="4 6" id="KW-1133">Transmembrane helix</keyword>
<evidence type="ECO:0000256" key="1">
    <source>
        <dbReference type="ARBA" id="ARBA00004141"/>
    </source>
</evidence>
<evidence type="ECO:0000313" key="8">
    <source>
        <dbReference type="Proteomes" id="UP001302349"/>
    </source>
</evidence>
<sequence>MNTRNLISVLFLLSIGVHLWAVGVENSDLIHWTKPLLMPLLAVYFWLSSKAVDKSVRVGILAALVFSWLGDSLLMYQGKAEMYFLLGLGAFLVAQIMYGFNFAQLKNPSKKKMEWRTKFSVGLLVIFYFFMLYTLWNFLGNLKVPVILYGACLVGMLLMAVIRKNRTNETSFSLLFFGAIAFLVSDSMLAVSKFVGPFPMAGFWVMVTYIAAQALIVQGVLAHYHGEPSPAKKPAPKGRR</sequence>
<dbReference type="PANTHER" id="PTHR31885">
    <property type="entry name" value="GH04784P"/>
    <property type="match status" value="1"/>
</dbReference>
<evidence type="ECO:0000256" key="3">
    <source>
        <dbReference type="ARBA" id="ARBA00022692"/>
    </source>
</evidence>
<protein>
    <submittedName>
        <fullName evidence="7">Lysoplasmalogenase</fullName>
    </submittedName>
</protein>
<evidence type="ECO:0000256" key="6">
    <source>
        <dbReference type="SAM" id="Phobius"/>
    </source>
</evidence>
<evidence type="ECO:0000313" key="7">
    <source>
        <dbReference type="EMBL" id="WOK04565.1"/>
    </source>
</evidence>
<organism evidence="7 8">
    <name type="scientific">Imperialibacter roseus</name>
    <dbReference type="NCBI Taxonomy" id="1324217"/>
    <lineage>
        <taxon>Bacteria</taxon>
        <taxon>Pseudomonadati</taxon>
        <taxon>Bacteroidota</taxon>
        <taxon>Cytophagia</taxon>
        <taxon>Cytophagales</taxon>
        <taxon>Flammeovirgaceae</taxon>
        <taxon>Imperialibacter</taxon>
    </lineage>
</organism>
<accession>A0ABZ0IJR3</accession>
<dbReference type="Proteomes" id="UP001302349">
    <property type="component" value="Chromosome"/>
</dbReference>
<comment type="similarity">
    <text evidence="2">Belongs to the TMEM86 family.</text>
</comment>
<proteinExistence type="inferred from homology"/>
<comment type="subcellular location">
    <subcellularLocation>
        <location evidence="1">Membrane</location>
        <topology evidence="1">Multi-pass membrane protein</topology>
    </subcellularLocation>
</comment>
<feature type="transmembrane region" description="Helical" evidence="6">
    <location>
        <begin position="201"/>
        <end position="224"/>
    </location>
</feature>
<name>A0ABZ0IJR3_9BACT</name>
<feature type="transmembrane region" description="Helical" evidence="6">
    <location>
        <begin position="115"/>
        <end position="136"/>
    </location>
</feature>
<keyword evidence="3 6" id="KW-0812">Transmembrane</keyword>
<keyword evidence="5 6" id="KW-0472">Membrane</keyword>
<feature type="transmembrane region" description="Helical" evidence="6">
    <location>
        <begin position="59"/>
        <end position="76"/>
    </location>
</feature>
<gene>
    <name evidence="7" type="ORF">RT717_15900</name>
</gene>
<evidence type="ECO:0000256" key="2">
    <source>
        <dbReference type="ARBA" id="ARBA00007375"/>
    </source>
</evidence>
<dbReference type="Pfam" id="PF07947">
    <property type="entry name" value="YhhN"/>
    <property type="match status" value="1"/>
</dbReference>
<dbReference type="RefSeq" id="WP_317487370.1">
    <property type="nucleotide sequence ID" value="NZ_CP136051.1"/>
</dbReference>
<feature type="transmembrane region" description="Helical" evidence="6">
    <location>
        <begin position="82"/>
        <end position="103"/>
    </location>
</feature>
<dbReference type="PANTHER" id="PTHR31885:SF6">
    <property type="entry name" value="GH04784P"/>
    <property type="match status" value="1"/>
</dbReference>
<evidence type="ECO:0000256" key="5">
    <source>
        <dbReference type="ARBA" id="ARBA00023136"/>
    </source>
</evidence>
<feature type="transmembrane region" description="Helical" evidence="6">
    <location>
        <begin position="142"/>
        <end position="162"/>
    </location>
</feature>
<feature type="transmembrane region" description="Helical" evidence="6">
    <location>
        <begin position="174"/>
        <end position="195"/>
    </location>
</feature>
<evidence type="ECO:0000256" key="4">
    <source>
        <dbReference type="ARBA" id="ARBA00022989"/>
    </source>
</evidence>
<dbReference type="InterPro" id="IPR012506">
    <property type="entry name" value="TMEM86B-like"/>
</dbReference>
<feature type="transmembrane region" description="Helical" evidence="6">
    <location>
        <begin position="31"/>
        <end position="47"/>
    </location>
</feature>
<dbReference type="EMBL" id="CP136051">
    <property type="protein sequence ID" value="WOK04565.1"/>
    <property type="molecule type" value="Genomic_DNA"/>
</dbReference>
<keyword evidence="8" id="KW-1185">Reference proteome</keyword>